<gene>
    <name evidence="2" type="ORF">GJU40_17120</name>
</gene>
<evidence type="ECO:0000256" key="1">
    <source>
        <dbReference type="SAM" id="Phobius"/>
    </source>
</evidence>
<dbReference type="EMBL" id="WKKI01000048">
    <property type="protein sequence ID" value="MRX73866.1"/>
    <property type="molecule type" value="Genomic_DNA"/>
</dbReference>
<evidence type="ECO:0000313" key="2">
    <source>
        <dbReference type="EMBL" id="MRX73866.1"/>
    </source>
</evidence>
<keyword evidence="1" id="KW-0812">Transmembrane</keyword>
<keyword evidence="3" id="KW-1185">Reference proteome</keyword>
<comment type="caution">
    <text evidence="2">The sequence shown here is derived from an EMBL/GenBank/DDBJ whole genome shotgun (WGS) entry which is preliminary data.</text>
</comment>
<keyword evidence="1" id="KW-0472">Membrane</keyword>
<name>A0A7X2LZW5_9BACI</name>
<protein>
    <submittedName>
        <fullName evidence="2">Uncharacterized protein</fullName>
    </submittedName>
</protein>
<accession>A0A7X2LZW5</accession>
<proteinExistence type="predicted"/>
<evidence type="ECO:0000313" key="3">
    <source>
        <dbReference type="Proteomes" id="UP000448867"/>
    </source>
</evidence>
<organism evidence="2 3">
    <name type="scientific">Metabacillus lacus</name>
    <dbReference type="NCBI Taxonomy" id="1983721"/>
    <lineage>
        <taxon>Bacteria</taxon>
        <taxon>Bacillati</taxon>
        <taxon>Bacillota</taxon>
        <taxon>Bacilli</taxon>
        <taxon>Bacillales</taxon>
        <taxon>Bacillaceae</taxon>
        <taxon>Metabacillus</taxon>
    </lineage>
</organism>
<dbReference type="AlphaFoldDB" id="A0A7X2LZW5"/>
<feature type="transmembrane region" description="Helical" evidence="1">
    <location>
        <begin position="43"/>
        <end position="64"/>
    </location>
</feature>
<sequence>MLSEEHNNFIGIIGLNVEIGIRGVPVIKKIYDFISKQDAFIRIAIYVGAGFIILFAGYLVGGLIGRLT</sequence>
<keyword evidence="1" id="KW-1133">Transmembrane helix</keyword>
<dbReference type="RefSeq" id="WP_170289446.1">
    <property type="nucleotide sequence ID" value="NZ_WKKI01000048.1"/>
</dbReference>
<dbReference type="Proteomes" id="UP000448867">
    <property type="component" value="Unassembled WGS sequence"/>
</dbReference>
<reference evidence="2 3" key="1">
    <citation type="submission" date="2019-11" db="EMBL/GenBank/DDBJ databases">
        <title>Bacillus lacus genome.</title>
        <authorList>
            <person name="Allen C.J."/>
            <person name="Newman J.D."/>
        </authorList>
    </citation>
    <scope>NUCLEOTIDE SEQUENCE [LARGE SCALE GENOMIC DNA]</scope>
    <source>
        <strain evidence="2 3">KCTC 33946</strain>
    </source>
</reference>